<accession>A0A815VU03</accession>
<gene>
    <name evidence="2" type="ORF">JXQ802_LOCUS42505</name>
    <name evidence="1" type="ORF">PYM288_LOCUS27529</name>
</gene>
<evidence type="ECO:0000313" key="2">
    <source>
        <dbReference type="EMBL" id="CAF1534806.1"/>
    </source>
</evidence>
<dbReference type="AlphaFoldDB" id="A0A815VU03"/>
<protein>
    <recommendedName>
        <fullName evidence="4">F-box domain-containing protein</fullName>
    </recommendedName>
</protein>
<dbReference type="Proteomes" id="UP000663854">
    <property type="component" value="Unassembled WGS sequence"/>
</dbReference>
<sequence length="558" mass="66499">MIMTCIENLSNEIFHEIFDYLDGCDIYKAFSNLNHRLEEFLHCSSLRFKIKLNSSSSKIFMNYSKQVKLMNKHQILSLDLRSGLYIDEFLSIFIIDSSFDYLESITLHFMEEYFLLLLLRHFICLPRLLSLNVHADETLTDLSDVYQLGFALPTLKYFKIKSEDWIVSLPFATTNQQFSTVKYLVIDHYCTFDQLATILSYTPELCHLYFEHQPDRDSNVEIILPITLSNLTRISLKIIRSDYDEVIKFLKKISSKLKFLRLTIQSNDVIYLISHLWEGLILQYFPNLEKFYLKHFESIDYDNRSGNYLWQGNQFTSSFWIERQWIFHAEIYIDEIIYSIYPYKITWYDSAESEINSMHSIEQKPTYTSSILTINNRHLSGYLQLLYENIIWMTTVTTIYHLQFCQQRIPIHTLIKIINFLSNLDSLKVWSLSLSKPKRLSLKKIQLINNVTKKNKITKVYLENMIKIEESFVLIGLFPRMKYLQIGWKNNIDITSFVRIILMNILNKSNHEFRSLCFCPSMADDNMVKKLQNMIDFDKLIFDYKIKRICDLIYLKWK</sequence>
<proteinExistence type="predicted"/>
<dbReference type="EMBL" id="CAJNOH010001828">
    <property type="protein sequence ID" value="CAF1254000.1"/>
    <property type="molecule type" value="Genomic_DNA"/>
</dbReference>
<reference evidence="2" key="1">
    <citation type="submission" date="2021-02" db="EMBL/GenBank/DDBJ databases">
        <authorList>
            <person name="Nowell W R."/>
        </authorList>
    </citation>
    <scope>NUCLEOTIDE SEQUENCE</scope>
</reference>
<comment type="caution">
    <text evidence="2">The sequence shown here is derived from an EMBL/GenBank/DDBJ whole genome shotgun (WGS) entry which is preliminary data.</text>
</comment>
<keyword evidence="3" id="KW-1185">Reference proteome</keyword>
<name>A0A815VU03_9BILA</name>
<evidence type="ECO:0000313" key="1">
    <source>
        <dbReference type="EMBL" id="CAF1254000.1"/>
    </source>
</evidence>
<evidence type="ECO:0000313" key="3">
    <source>
        <dbReference type="Proteomes" id="UP000663870"/>
    </source>
</evidence>
<evidence type="ECO:0008006" key="4">
    <source>
        <dbReference type="Google" id="ProtNLM"/>
    </source>
</evidence>
<dbReference type="EMBL" id="CAJNOL010002879">
    <property type="protein sequence ID" value="CAF1534806.1"/>
    <property type="molecule type" value="Genomic_DNA"/>
</dbReference>
<dbReference type="Proteomes" id="UP000663870">
    <property type="component" value="Unassembled WGS sequence"/>
</dbReference>
<dbReference type="SUPFAM" id="SSF52047">
    <property type="entry name" value="RNI-like"/>
    <property type="match status" value="1"/>
</dbReference>
<organism evidence="2 3">
    <name type="scientific">Rotaria sordida</name>
    <dbReference type="NCBI Taxonomy" id="392033"/>
    <lineage>
        <taxon>Eukaryota</taxon>
        <taxon>Metazoa</taxon>
        <taxon>Spiralia</taxon>
        <taxon>Gnathifera</taxon>
        <taxon>Rotifera</taxon>
        <taxon>Eurotatoria</taxon>
        <taxon>Bdelloidea</taxon>
        <taxon>Philodinida</taxon>
        <taxon>Philodinidae</taxon>
        <taxon>Rotaria</taxon>
    </lineage>
</organism>